<dbReference type="AlphaFoldDB" id="A0A4S4AP53"/>
<reference evidence="1 2" key="1">
    <citation type="submission" date="2019-04" db="EMBL/GenBank/DDBJ databases">
        <title>Azoarcus nasutitermitis sp. nov. isolated from termite nest.</title>
        <authorList>
            <person name="Lin S.-Y."/>
            <person name="Hameed A."/>
            <person name="Hsu Y.-H."/>
            <person name="Young C.-C."/>
        </authorList>
    </citation>
    <scope>NUCLEOTIDE SEQUENCE [LARGE SCALE GENOMIC DNA]</scope>
    <source>
        <strain evidence="1 2">CC-YHH838</strain>
    </source>
</reference>
<organism evidence="1 2">
    <name type="scientific">Pseudothauera nasutitermitis</name>
    <dbReference type="NCBI Taxonomy" id="2565930"/>
    <lineage>
        <taxon>Bacteria</taxon>
        <taxon>Pseudomonadati</taxon>
        <taxon>Pseudomonadota</taxon>
        <taxon>Betaproteobacteria</taxon>
        <taxon>Rhodocyclales</taxon>
        <taxon>Zoogloeaceae</taxon>
        <taxon>Pseudothauera</taxon>
    </lineage>
</organism>
<sequence length="158" mass="16697">MSGHVSKAAAIAAAAADRLATITLANGYHTDAGQRIYRGRAVLDLEDLPAIVLYEEEDLVDRQRAGAAGQGEAVDIIIGLPFTIEATAACDPLHPNVTGHALVADIKRCLFSGDLLWGGLATGTLYVGRTLHPRDDGAGFVRATVQIRVTYSEFLDAP</sequence>
<protein>
    <submittedName>
        <fullName evidence="1">Uncharacterized protein</fullName>
    </submittedName>
</protein>
<keyword evidence="2" id="KW-1185">Reference proteome</keyword>
<dbReference type="RefSeq" id="WP_136350057.1">
    <property type="nucleotide sequence ID" value="NZ_SSOC01000009.1"/>
</dbReference>
<evidence type="ECO:0000313" key="2">
    <source>
        <dbReference type="Proteomes" id="UP000308430"/>
    </source>
</evidence>
<accession>A0A4S4AP53</accession>
<proteinExistence type="predicted"/>
<dbReference type="Proteomes" id="UP000308430">
    <property type="component" value="Unassembled WGS sequence"/>
</dbReference>
<comment type="caution">
    <text evidence="1">The sequence shown here is derived from an EMBL/GenBank/DDBJ whole genome shotgun (WGS) entry which is preliminary data.</text>
</comment>
<dbReference type="OrthoDB" id="9153653at2"/>
<name>A0A4S4AP53_9RHOO</name>
<dbReference type="EMBL" id="SSOC01000009">
    <property type="protein sequence ID" value="THF61396.1"/>
    <property type="molecule type" value="Genomic_DNA"/>
</dbReference>
<gene>
    <name evidence="1" type="ORF">E6C76_20145</name>
</gene>
<evidence type="ECO:0000313" key="1">
    <source>
        <dbReference type="EMBL" id="THF61396.1"/>
    </source>
</evidence>